<accession>A0A9P4NMX4</accession>
<feature type="domain" description="MYND-type" evidence="5">
    <location>
        <begin position="16"/>
        <end position="53"/>
    </location>
</feature>
<dbReference type="Gene3D" id="6.10.140.2220">
    <property type="match status" value="1"/>
</dbReference>
<keyword evidence="1" id="KW-0479">Metal-binding</keyword>
<reference evidence="6" key="1">
    <citation type="journal article" date="2020" name="Stud. Mycol.">
        <title>101 Dothideomycetes genomes: a test case for predicting lifestyles and emergence of pathogens.</title>
        <authorList>
            <person name="Haridas S."/>
            <person name="Albert R."/>
            <person name="Binder M."/>
            <person name="Bloem J."/>
            <person name="Labutti K."/>
            <person name="Salamov A."/>
            <person name="Andreopoulos B."/>
            <person name="Baker S."/>
            <person name="Barry K."/>
            <person name="Bills G."/>
            <person name="Bluhm B."/>
            <person name="Cannon C."/>
            <person name="Castanera R."/>
            <person name="Culley D."/>
            <person name="Daum C."/>
            <person name="Ezra D."/>
            <person name="Gonzalez J."/>
            <person name="Henrissat B."/>
            <person name="Kuo A."/>
            <person name="Liang C."/>
            <person name="Lipzen A."/>
            <person name="Lutzoni F."/>
            <person name="Magnuson J."/>
            <person name="Mondo S."/>
            <person name="Nolan M."/>
            <person name="Ohm R."/>
            <person name="Pangilinan J."/>
            <person name="Park H.-J."/>
            <person name="Ramirez L."/>
            <person name="Alfaro M."/>
            <person name="Sun H."/>
            <person name="Tritt A."/>
            <person name="Yoshinaga Y."/>
            <person name="Zwiers L.-H."/>
            <person name="Turgeon B."/>
            <person name="Goodwin S."/>
            <person name="Spatafora J."/>
            <person name="Crous P."/>
            <person name="Grigoriev I."/>
        </authorList>
    </citation>
    <scope>NUCLEOTIDE SEQUENCE</scope>
    <source>
        <strain evidence="6">CBS 130266</strain>
    </source>
</reference>
<dbReference type="SUPFAM" id="SSF144232">
    <property type="entry name" value="HIT/MYND zinc finger-like"/>
    <property type="match status" value="1"/>
</dbReference>
<dbReference type="Proteomes" id="UP000800235">
    <property type="component" value="Unassembled WGS sequence"/>
</dbReference>
<name>A0A9P4NMX4_9PEZI</name>
<evidence type="ECO:0000313" key="7">
    <source>
        <dbReference type="Proteomes" id="UP000800235"/>
    </source>
</evidence>
<dbReference type="PROSITE" id="PS50865">
    <property type="entry name" value="ZF_MYND_2"/>
    <property type="match status" value="1"/>
</dbReference>
<comment type="caution">
    <text evidence="6">The sequence shown here is derived from an EMBL/GenBank/DDBJ whole genome shotgun (WGS) entry which is preliminary data.</text>
</comment>
<protein>
    <recommendedName>
        <fullName evidence="5">MYND-type domain-containing protein</fullName>
    </recommendedName>
</protein>
<evidence type="ECO:0000256" key="3">
    <source>
        <dbReference type="ARBA" id="ARBA00022833"/>
    </source>
</evidence>
<evidence type="ECO:0000256" key="2">
    <source>
        <dbReference type="ARBA" id="ARBA00022771"/>
    </source>
</evidence>
<keyword evidence="7" id="KW-1185">Reference proteome</keyword>
<proteinExistence type="predicted"/>
<evidence type="ECO:0000313" key="6">
    <source>
        <dbReference type="EMBL" id="KAF2427808.1"/>
    </source>
</evidence>
<keyword evidence="3" id="KW-0862">Zinc</keyword>
<sequence length="216" mass="24907">MATQAQDSKPSAETKCAICEKHAAETKCASCKQIHYCSRECQKEDWSLHKKVCKIFENFDHSSKPGDNYVLTLFFPVDDDKPRLVWHLTELTCEETCLDYDFTKELLNVSSCEQSTMAVFNTHMEWDAELEDEVKVSETIRAWHRPCYLVDGSLLNQCIFNMVPNHYYRGPFLVHHSAGIDESILRDITPTDFCRVMKDFADYADSQNAGPRSMKQ</sequence>
<dbReference type="InterPro" id="IPR002893">
    <property type="entry name" value="Znf_MYND"/>
</dbReference>
<dbReference type="OrthoDB" id="437457at2759"/>
<dbReference type="GO" id="GO:0008270">
    <property type="term" value="F:zinc ion binding"/>
    <property type="evidence" value="ECO:0007669"/>
    <property type="project" value="UniProtKB-KW"/>
</dbReference>
<evidence type="ECO:0000256" key="1">
    <source>
        <dbReference type="ARBA" id="ARBA00022723"/>
    </source>
</evidence>
<organism evidence="6 7">
    <name type="scientific">Tothia fuscella</name>
    <dbReference type="NCBI Taxonomy" id="1048955"/>
    <lineage>
        <taxon>Eukaryota</taxon>
        <taxon>Fungi</taxon>
        <taxon>Dikarya</taxon>
        <taxon>Ascomycota</taxon>
        <taxon>Pezizomycotina</taxon>
        <taxon>Dothideomycetes</taxon>
        <taxon>Pleosporomycetidae</taxon>
        <taxon>Venturiales</taxon>
        <taxon>Cylindrosympodiaceae</taxon>
        <taxon>Tothia</taxon>
    </lineage>
</organism>
<dbReference type="PROSITE" id="PS01360">
    <property type="entry name" value="ZF_MYND_1"/>
    <property type="match status" value="1"/>
</dbReference>
<dbReference type="EMBL" id="MU007057">
    <property type="protein sequence ID" value="KAF2427808.1"/>
    <property type="molecule type" value="Genomic_DNA"/>
</dbReference>
<dbReference type="AlphaFoldDB" id="A0A9P4NMX4"/>
<evidence type="ECO:0000256" key="4">
    <source>
        <dbReference type="PROSITE-ProRule" id="PRU00134"/>
    </source>
</evidence>
<dbReference type="Pfam" id="PF01753">
    <property type="entry name" value="zf-MYND"/>
    <property type="match status" value="1"/>
</dbReference>
<keyword evidence="2 4" id="KW-0863">Zinc-finger</keyword>
<gene>
    <name evidence="6" type="ORF">EJ08DRAFT_699344</name>
</gene>
<evidence type="ECO:0000259" key="5">
    <source>
        <dbReference type="PROSITE" id="PS50865"/>
    </source>
</evidence>